<feature type="domain" description="Tyr recombinase" evidence="11">
    <location>
        <begin position="155"/>
        <end position="352"/>
    </location>
</feature>
<evidence type="ECO:0000256" key="2">
    <source>
        <dbReference type="ARBA" id="ARBA00022490"/>
    </source>
</evidence>
<dbReference type="PROSITE" id="PS51900">
    <property type="entry name" value="CB"/>
    <property type="match status" value="1"/>
</dbReference>
<dbReference type="InterPro" id="IPR013762">
    <property type="entry name" value="Integrase-like_cat_sf"/>
</dbReference>
<proteinExistence type="predicted"/>
<keyword evidence="7" id="KW-0233">DNA recombination</keyword>
<dbReference type="GO" id="GO:0003677">
    <property type="term" value="F:DNA binding"/>
    <property type="evidence" value="ECO:0007669"/>
    <property type="project" value="UniProtKB-UniRule"/>
</dbReference>
<feature type="compositionally biased region" description="Basic and acidic residues" evidence="10">
    <location>
        <begin position="355"/>
        <end position="371"/>
    </location>
</feature>
<dbReference type="OrthoDB" id="283809at2"/>
<keyword evidence="2" id="KW-0963">Cytoplasm</keyword>
<sequence>MLDMFYKEVTSMAKAYSKQMDENNILLLREILSELPQYVTITFRGIENTTSTRTRLGYARDIKIFYEFLCEHNPYFNGKTPKDIKTDDLSRLESEDIEEFLDAMRLYEKNGRTYTNGEQALKRKLSALRVFFAYLYKNNRIDSNAAEKVDMPKIHEKKIIRMEPNEVADFLDNVEYGDGLTERQKKYHEKNKVRDLALLSLMLSTGMRVSECVGIDIHDIDFDNMRIKIIRKGGKEAFVYFSDEASEALIKYLEERKKLVPEPGHENALFLSSQLKRISVRSVENIVKKYSLTSVPLKHITPHKLRSTFGTELYRATDDIYLVADVLGHSDVNTTRKHYADMDEDRKRRFRNEVQLREKRPVVNEDLDRARTSQNVQSEKIDNKKQE</sequence>
<dbReference type="Pfam" id="PF00589">
    <property type="entry name" value="Phage_integrase"/>
    <property type="match status" value="1"/>
</dbReference>
<dbReference type="GO" id="GO:0006310">
    <property type="term" value="P:DNA recombination"/>
    <property type="evidence" value="ECO:0007669"/>
    <property type="project" value="UniProtKB-KW"/>
</dbReference>
<evidence type="ECO:0000313" key="13">
    <source>
        <dbReference type="EMBL" id="RGS34772.1"/>
    </source>
</evidence>
<dbReference type="PANTHER" id="PTHR30349">
    <property type="entry name" value="PHAGE INTEGRASE-RELATED"/>
    <property type="match status" value="1"/>
</dbReference>
<dbReference type="InterPro" id="IPR002104">
    <property type="entry name" value="Integrase_catalytic"/>
</dbReference>
<dbReference type="AlphaFoldDB" id="A0A412ID50"/>
<keyword evidence="8" id="KW-0131">Cell cycle</keyword>
<dbReference type="EMBL" id="QRVK01000090">
    <property type="protein sequence ID" value="RGS34772.1"/>
    <property type="molecule type" value="Genomic_DNA"/>
</dbReference>
<dbReference type="GO" id="GO:0051301">
    <property type="term" value="P:cell division"/>
    <property type="evidence" value="ECO:0007669"/>
    <property type="project" value="UniProtKB-KW"/>
</dbReference>
<comment type="subcellular location">
    <subcellularLocation>
        <location evidence="1">Cytoplasm</location>
    </subcellularLocation>
</comment>
<evidence type="ECO:0000256" key="8">
    <source>
        <dbReference type="ARBA" id="ARBA00023306"/>
    </source>
</evidence>
<dbReference type="GO" id="GO:0005737">
    <property type="term" value="C:cytoplasm"/>
    <property type="evidence" value="ECO:0007669"/>
    <property type="project" value="UniProtKB-SubCell"/>
</dbReference>
<evidence type="ECO:0000256" key="3">
    <source>
        <dbReference type="ARBA" id="ARBA00022618"/>
    </source>
</evidence>
<dbReference type="Gene3D" id="1.10.150.130">
    <property type="match status" value="1"/>
</dbReference>
<dbReference type="InterPro" id="IPR050090">
    <property type="entry name" value="Tyrosine_recombinase_XerCD"/>
</dbReference>
<evidence type="ECO:0000256" key="9">
    <source>
        <dbReference type="PROSITE-ProRule" id="PRU01248"/>
    </source>
</evidence>
<dbReference type="Proteomes" id="UP000283295">
    <property type="component" value="Unassembled WGS sequence"/>
</dbReference>
<dbReference type="GO" id="GO:0007059">
    <property type="term" value="P:chromosome segregation"/>
    <property type="evidence" value="ECO:0007669"/>
    <property type="project" value="UniProtKB-KW"/>
</dbReference>
<evidence type="ECO:0000256" key="7">
    <source>
        <dbReference type="ARBA" id="ARBA00023172"/>
    </source>
</evidence>
<organism evidence="13 14">
    <name type="scientific">Coprococcus eutactus</name>
    <dbReference type="NCBI Taxonomy" id="33043"/>
    <lineage>
        <taxon>Bacteria</taxon>
        <taxon>Bacillati</taxon>
        <taxon>Bacillota</taxon>
        <taxon>Clostridia</taxon>
        <taxon>Lachnospirales</taxon>
        <taxon>Lachnospiraceae</taxon>
        <taxon>Coprococcus</taxon>
    </lineage>
</organism>
<dbReference type="PANTHER" id="PTHR30349:SF77">
    <property type="entry name" value="TYROSINE RECOMBINASE XERC"/>
    <property type="match status" value="1"/>
</dbReference>
<feature type="domain" description="Core-binding (CB)" evidence="12">
    <location>
        <begin position="26"/>
        <end position="136"/>
    </location>
</feature>
<keyword evidence="6 9" id="KW-0238">DNA-binding</keyword>
<reference evidence="13 14" key="1">
    <citation type="submission" date="2018-08" db="EMBL/GenBank/DDBJ databases">
        <title>A genome reference for cultivated species of the human gut microbiota.</title>
        <authorList>
            <person name="Zou Y."/>
            <person name="Xue W."/>
            <person name="Luo G."/>
        </authorList>
    </citation>
    <scope>NUCLEOTIDE SEQUENCE [LARGE SCALE GENOMIC DNA]</scope>
    <source>
        <strain evidence="13 14">AF22-21</strain>
    </source>
</reference>
<feature type="region of interest" description="Disordered" evidence="10">
    <location>
        <begin position="355"/>
        <end position="387"/>
    </location>
</feature>
<evidence type="ECO:0000256" key="10">
    <source>
        <dbReference type="SAM" id="MobiDB-lite"/>
    </source>
</evidence>
<dbReference type="Gene3D" id="1.10.443.10">
    <property type="entry name" value="Intergrase catalytic core"/>
    <property type="match status" value="1"/>
</dbReference>
<evidence type="ECO:0000256" key="6">
    <source>
        <dbReference type="ARBA" id="ARBA00023125"/>
    </source>
</evidence>
<dbReference type="InterPro" id="IPR010998">
    <property type="entry name" value="Integrase_recombinase_N"/>
</dbReference>
<keyword evidence="4" id="KW-0159">Chromosome partition</keyword>
<evidence type="ECO:0000259" key="12">
    <source>
        <dbReference type="PROSITE" id="PS51900"/>
    </source>
</evidence>
<dbReference type="InterPro" id="IPR044068">
    <property type="entry name" value="CB"/>
</dbReference>
<evidence type="ECO:0000313" key="14">
    <source>
        <dbReference type="Proteomes" id="UP000283295"/>
    </source>
</evidence>
<keyword evidence="5" id="KW-0229">DNA integration</keyword>
<evidence type="ECO:0000256" key="4">
    <source>
        <dbReference type="ARBA" id="ARBA00022829"/>
    </source>
</evidence>
<evidence type="ECO:0000256" key="1">
    <source>
        <dbReference type="ARBA" id="ARBA00004496"/>
    </source>
</evidence>
<accession>A0A412ID50</accession>
<dbReference type="InterPro" id="IPR011010">
    <property type="entry name" value="DNA_brk_join_enz"/>
</dbReference>
<gene>
    <name evidence="13" type="ORF">DWX94_14495</name>
</gene>
<name>A0A412ID50_9FIRM</name>
<dbReference type="SUPFAM" id="SSF56349">
    <property type="entry name" value="DNA breaking-rejoining enzymes"/>
    <property type="match status" value="1"/>
</dbReference>
<protein>
    <submittedName>
        <fullName evidence="13">Integrase</fullName>
    </submittedName>
</protein>
<evidence type="ECO:0000256" key="5">
    <source>
        <dbReference type="ARBA" id="ARBA00022908"/>
    </source>
</evidence>
<comment type="caution">
    <text evidence="13">The sequence shown here is derived from an EMBL/GenBank/DDBJ whole genome shotgun (WGS) entry which is preliminary data.</text>
</comment>
<keyword evidence="3" id="KW-0132">Cell division</keyword>
<evidence type="ECO:0000259" key="11">
    <source>
        <dbReference type="PROSITE" id="PS51898"/>
    </source>
</evidence>
<dbReference type="GO" id="GO:0015074">
    <property type="term" value="P:DNA integration"/>
    <property type="evidence" value="ECO:0007669"/>
    <property type="project" value="UniProtKB-KW"/>
</dbReference>
<dbReference type="PROSITE" id="PS51898">
    <property type="entry name" value="TYR_RECOMBINASE"/>
    <property type="match status" value="1"/>
</dbReference>